<dbReference type="Proteomes" id="UP000182427">
    <property type="component" value="Chromosome I"/>
</dbReference>
<evidence type="ECO:0000313" key="3">
    <source>
        <dbReference type="Proteomes" id="UP000182427"/>
    </source>
</evidence>
<dbReference type="AlphaFoldDB" id="A0A1G7ESD5"/>
<reference evidence="2 3" key="1">
    <citation type="submission" date="2016-10" db="EMBL/GenBank/DDBJ databases">
        <authorList>
            <person name="de Groot N.N."/>
        </authorList>
    </citation>
    <scope>NUCLEOTIDE SEQUENCE [LARGE SCALE GENOMIC DNA]</scope>
    <source>
        <strain evidence="2 3">GAS232</strain>
    </source>
</reference>
<name>A0A1G7ESD5_9BACT</name>
<gene>
    <name evidence="2" type="ORF">SAMN05444167_0079</name>
</gene>
<keyword evidence="3" id="KW-1185">Reference proteome</keyword>
<evidence type="ECO:0000313" key="2">
    <source>
        <dbReference type="EMBL" id="SDE66563.1"/>
    </source>
</evidence>
<protein>
    <submittedName>
        <fullName evidence="2">Uncharacterized protein</fullName>
    </submittedName>
</protein>
<feature type="transmembrane region" description="Helical" evidence="1">
    <location>
        <begin position="89"/>
        <end position="106"/>
    </location>
</feature>
<feature type="transmembrane region" description="Helical" evidence="1">
    <location>
        <begin position="64"/>
        <end position="83"/>
    </location>
</feature>
<keyword evidence="1" id="KW-1133">Transmembrane helix</keyword>
<feature type="transmembrane region" description="Helical" evidence="1">
    <location>
        <begin position="40"/>
        <end position="57"/>
    </location>
</feature>
<keyword evidence="1" id="KW-0472">Membrane</keyword>
<dbReference type="EMBL" id="LT629690">
    <property type="protein sequence ID" value="SDE66563.1"/>
    <property type="molecule type" value="Genomic_DNA"/>
</dbReference>
<feature type="transmembrane region" description="Helical" evidence="1">
    <location>
        <begin position="12"/>
        <end position="34"/>
    </location>
</feature>
<organism evidence="2 3">
    <name type="scientific">Terriglobus roseus</name>
    <dbReference type="NCBI Taxonomy" id="392734"/>
    <lineage>
        <taxon>Bacteria</taxon>
        <taxon>Pseudomonadati</taxon>
        <taxon>Acidobacteriota</taxon>
        <taxon>Terriglobia</taxon>
        <taxon>Terriglobales</taxon>
        <taxon>Acidobacteriaceae</taxon>
        <taxon>Terriglobus</taxon>
    </lineage>
</organism>
<keyword evidence="1" id="KW-0812">Transmembrane</keyword>
<proteinExistence type="predicted"/>
<accession>A0A1G7ESD5</accession>
<evidence type="ECO:0000256" key="1">
    <source>
        <dbReference type="SAM" id="Phobius"/>
    </source>
</evidence>
<sequence>MWGISRTDMSVPLFIMASAGALFMCGLGFVSYGYYPHLTLGNACAVLMFPLCLLGYLQKKWASLPLWIVVTLMLVDGAFRETLKSSAKDLAFIFAITFVLEIARIIRGFKTKNTEPADLLTR</sequence>